<dbReference type="InterPro" id="IPR036526">
    <property type="entry name" value="C-N_Hydrolase_sf"/>
</dbReference>
<protein>
    <recommendedName>
        <fullName evidence="1">CN hydrolase domain-containing protein</fullName>
    </recommendedName>
</protein>
<reference evidence="2" key="1">
    <citation type="journal article" date="2014" name="Front. Microbiol.">
        <title>High frequency of phylogenetically diverse reductive dehalogenase-homologous genes in deep subseafloor sedimentary metagenomes.</title>
        <authorList>
            <person name="Kawai M."/>
            <person name="Futagami T."/>
            <person name="Toyoda A."/>
            <person name="Takaki Y."/>
            <person name="Nishi S."/>
            <person name="Hori S."/>
            <person name="Arai W."/>
            <person name="Tsubouchi T."/>
            <person name="Morono Y."/>
            <person name="Uchiyama I."/>
            <person name="Ito T."/>
            <person name="Fujiyama A."/>
            <person name="Inagaki F."/>
            <person name="Takami H."/>
        </authorList>
    </citation>
    <scope>NUCLEOTIDE SEQUENCE</scope>
    <source>
        <strain evidence="2">Expedition CK06-06</strain>
    </source>
</reference>
<comment type="caution">
    <text evidence="2">The sequence shown here is derived from an EMBL/GenBank/DDBJ whole genome shotgun (WGS) entry which is preliminary data.</text>
</comment>
<dbReference type="SUPFAM" id="SSF56317">
    <property type="entry name" value="Carbon-nitrogen hydrolase"/>
    <property type="match status" value="1"/>
</dbReference>
<dbReference type="EMBL" id="BARW01022480">
    <property type="protein sequence ID" value="GAI99865.1"/>
    <property type="molecule type" value="Genomic_DNA"/>
</dbReference>
<feature type="domain" description="CN hydrolase" evidence="1">
    <location>
        <begin position="1"/>
        <end position="152"/>
    </location>
</feature>
<dbReference type="PROSITE" id="PS50263">
    <property type="entry name" value="CN_HYDROLASE"/>
    <property type="match status" value="1"/>
</dbReference>
<dbReference type="InterPro" id="IPR003010">
    <property type="entry name" value="C-N_Hydrolase"/>
</dbReference>
<evidence type="ECO:0000313" key="2">
    <source>
        <dbReference type="EMBL" id="GAI99865.1"/>
    </source>
</evidence>
<sequence length="152" mass="17759">MWNNNVLHDEVQLFIGACRSEGEKIYNSLYWIKEGRVEQYYDKSRLMPLVEYVPSWCKKIPCIGNSFLNNNEFSASVWGQDFNVDDGIILEPSICAELFFGKYLADDKTPDNAIALSIINDTVLDQFFYNLMLLWNSFKAIEQNQFRFHVGY</sequence>
<organism evidence="2">
    <name type="scientific">marine sediment metagenome</name>
    <dbReference type="NCBI Taxonomy" id="412755"/>
    <lineage>
        <taxon>unclassified sequences</taxon>
        <taxon>metagenomes</taxon>
        <taxon>ecological metagenomes</taxon>
    </lineage>
</organism>
<proteinExistence type="predicted"/>
<gene>
    <name evidence="2" type="ORF">S12H4_37508</name>
</gene>
<dbReference type="Gene3D" id="3.60.110.10">
    <property type="entry name" value="Carbon-nitrogen hydrolase"/>
    <property type="match status" value="1"/>
</dbReference>
<feature type="non-terminal residue" evidence="2">
    <location>
        <position position="152"/>
    </location>
</feature>
<name>X1UIY9_9ZZZZ</name>
<dbReference type="AlphaFoldDB" id="X1UIY9"/>
<accession>X1UIY9</accession>
<evidence type="ECO:0000259" key="1">
    <source>
        <dbReference type="PROSITE" id="PS50263"/>
    </source>
</evidence>